<evidence type="ECO:0000313" key="3">
    <source>
        <dbReference type="Proteomes" id="UP000556700"/>
    </source>
</evidence>
<reference evidence="2 3" key="1">
    <citation type="submission" date="2020-06" db="EMBL/GenBank/DDBJ databases">
        <authorList>
            <person name="Criscuolo A."/>
        </authorList>
    </citation>
    <scope>NUCLEOTIDE SEQUENCE [LARGE SCALE GENOMIC DNA]</scope>
    <source>
        <strain evidence="3">CIP 110025</strain>
    </source>
</reference>
<gene>
    <name evidence="2" type="ORF">FLACHUCJ7_02049</name>
</gene>
<dbReference type="AlphaFoldDB" id="A0A6V6YZB4"/>
<dbReference type="Proteomes" id="UP000556700">
    <property type="component" value="Unassembled WGS sequence"/>
</dbReference>
<dbReference type="PROSITE" id="PS51257">
    <property type="entry name" value="PROKAR_LIPOPROTEIN"/>
    <property type="match status" value="1"/>
</dbReference>
<keyword evidence="1" id="KW-0732">Signal</keyword>
<dbReference type="EMBL" id="CAIJDO010000138">
    <property type="protein sequence ID" value="CAD0004831.1"/>
    <property type="molecule type" value="Genomic_DNA"/>
</dbReference>
<evidence type="ECO:0000256" key="1">
    <source>
        <dbReference type="SAM" id="SignalP"/>
    </source>
</evidence>
<evidence type="ECO:0000313" key="2">
    <source>
        <dbReference type="EMBL" id="CAD0004831.1"/>
    </source>
</evidence>
<organism evidence="2 3">
    <name type="scientific">Flavobacterium chungangense</name>
    <dbReference type="NCBI Taxonomy" id="554283"/>
    <lineage>
        <taxon>Bacteria</taxon>
        <taxon>Pseudomonadati</taxon>
        <taxon>Bacteroidota</taxon>
        <taxon>Flavobacteriia</taxon>
        <taxon>Flavobacteriales</taxon>
        <taxon>Flavobacteriaceae</taxon>
        <taxon>Flavobacterium</taxon>
    </lineage>
</organism>
<protein>
    <submittedName>
        <fullName evidence="2">Uncharacterized protein</fullName>
    </submittedName>
</protein>
<comment type="caution">
    <text evidence="2">The sequence shown here is derived from an EMBL/GenBank/DDBJ whole genome shotgun (WGS) entry which is preliminary data.</text>
</comment>
<sequence length="65" mass="7276">MKFRQAVFALTLLSITMSCSKDTEDDNSTSKATNVYVIGWEKNDGKNLAKIWKNDTATNLTNCTQ</sequence>
<name>A0A6V6YZB4_9FLAO</name>
<feature type="chain" id="PRO_5027608432" evidence="1">
    <location>
        <begin position="21"/>
        <end position="65"/>
    </location>
</feature>
<feature type="signal peptide" evidence="1">
    <location>
        <begin position="1"/>
        <end position="20"/>
    </location>
</feature>
<dbReference type="RefSeq" id="WP_031457133.1">
    <property type="nucleotide sequence ID" value="NZ_CAIJDO010000138.1"/>
</dbReference>
<proteinExistence type="predicted"/>
<keyword evidence="3" id="KW-1185">Reference proteome</keyword>
<accession>A0A6V6YZB4</accession>